<dbReference type="SUPFAM" id="SSF46785">
    <property type="entry name" value="Winged helix' DNA-binding domain"/>
    <property type="match status" value="1"/>
</dbReference>
<gene>
    <name evidence="2" type="ORF">GGR23_004457</name>
</gene>
<dbReference type="Gene3D" id="1.10.10.10">
    <property type="entry name" value="Winged helix-like DNA-binding domain superfamily/Winged helix DNA-binding domain"/>
    <property type="match status" value="1"/>
</dbReference>
<dbReference type="InterPro" id="IPR000847">
    <property type="entry name" value="LysR_HTH_N"/>
</dbReference>
<protein>
    <submittedName>
        <fullName evidence="2">DNA-binding transcriptional LysR family regulator</fullName>
    </submittedName>
</protein>
<dbReference type="RefSeq" id="WP_183368460.1">
    <property type="nucleotide sequence ID" value="NZ_JACIEZ010000016.1"/>
</dbReference>
<keyword evidence="3" id="KW-1185">Reference proteome</keyword>
<comment type="caution">
    <text evidence="2">The sequence shown here is derived from an EMBL/GenBank/DDBJ whole genome shotgun (WGS) entry which is preliminary data.</text>
</comment>
<dbReference type="GO" id="GO:0003677">
    <property type="term" value="F:DNA binding"/>
    <property type="evidence" value="ECO:0007669"/>
    <property type="project" value="UniProtKB-KW"/>
</dbReference>
<dbReference type="GO" id="GO:0003700">
    <property type="term" value="F:DNA-binding transcription factor activity"/>
    <property type="evidence" value="ECO:0007669"/>
    <property type="project" value="InterPro"/>
</dbReference>
<proteinExistence type="predicted"/>
<evidence type="ECO:0000259" key="1">
    <source>
        <dbReference type="PROSITE" id="PS50931"/>
    </source>
</evidence>
<feature type="domain" description="HTH lysR-type" evidence="1">
    <location>
        <begin position="15"/>
        <end position="70"/>
    </location>
</feature>
<dbReference type="AlphaFoldDB" id="A0A7W6J9D7"/>
<evidence type="ECO:0000313" key="3">
    <source>
        <dbReference type="Proteomes" id="UP000528286"/>
    </source>
</evidence>
<dbReference type="EMBL" id="JACIEZ010000016">
    <property type="protein sequence ID" value="MBB4067226.1"/>
    <property type="molecule type" value="Genomic_DNA"/>
</dbReference>
<dbReference type="InterPro" id="IPR036388">
    <property type="entry name" value="WH-like_DNA-bd_sf"/>
</dbReference>
<dbReference type="PROSITE" id="PS50931">
    <property type="entry name" value="HTH_LYSR"/>
    <property type="match status" value="1"/>
</dbReference>
<sequence>MSSFDNADALLQRGLKLSHLRLLEALSESSQISDAARRLGIAQPAASRLLGEIERIVGRPVHERTGRACC</sequence>
<dbReference type="InterPro" id="IPR036390">
    <property type="entry name" value="WH_DNA-bd_sf"/>
</dbReference>
<organism evidence="2 3">
    <name type="scientific">Gellertiella hungarica</name>
    <dbReference type="NCBI Taxonomy" id="1572859"/>
    <lineage>
        <taxon>Bacteria</taxon>
        <taxon>Pseudomonadati</taxon>
        <taxon>Pseudomonadota</taxon>
        <taxon>Alphaproteobacteria</taxon>
        <taxon>Hyphomicrobiales</taxon>
        <taxon>Rhizobiaceae</taxon>
        <taxon>Gellertiella</taxon>
    </lineage>
</organism>
<accession>A0A7W6J9D7</accession>
<name>A0A7W6J9D7_9HYPH</name>
<keyword evidence="2" id="KW-0238">DNA-binding</keyword>
<dbReference type="Pfam" id="PF00126">
    <property type="entry name" value="HTH_1"/>
    <property type="match status" value="1"/>
</dbReference>
<dbReference type="Proteomes" id="UP000528286">
    <property type="component" value="Unassembled WGS sequence"/>
</dbReference>
<reference evidence="2 3" key="1">
    <citation type="submission" date="2020-08" db="EMBL/GenBank/DDBJ databases">
        <title>Genomic Encyclopedia of Type Strains, Phase IV (KMG-IV): sequencing the most valuable type-strain genomes for metagenomic binning, comparative biology and taxonomic classification.</title>
        <authorList>
            <person name="Goeker M."/>
        </authorList>
    </citation>
    <scope>NUCLEOTIDE SEQUENCE [LARGE SCALE GENOMIC DNA]</scope>
    <source>
        <strain evidence="2 3">DSM 29853</strain>
    </source>
</reference>
<evidence type="ECO:0000313" key="2">
    <source>
        <dbReference type="EMBL" id="MBB4067226.1"/>
    </source>
</evidence>